<evidence type="ECO:0000256" key="1">
    <source>
        <dbReference type="ARBA" id="ARBA00023303"/>
    </source>
</evidence>
<feature type="transmembrane region" description="Helical" evidence="2">
    <location>
        <begin position="87"/>
        <end position="112"/>
    </location>
</feature>
<dbReference type="EMBL" id="CM031825">
    <property type="protein sequence ID" value="KAG6730655.1"/>
    <property type="molecule type" value="Genomic_DNA"/>
</dbReference>
<dbReference type="InterPro" id="IPR000595">
    <property type="entry name" value="cNMP-bd_dom"/>
</dbReference>
<feature type="domain" description="Cyclic nucleotide-binding" evidence="3">
    <location>
        <begin position="331"/>
        <end position="410"/>
    </location>
</feature>
<keyword evidence="1" id="KW-0813">Transport</keyword>
<name>A0A922K3I9_CARIL</name>
<dbReference type="GO" id="GO:0034220">
    <property type="term" value="P:monoatomic ion transmembrane transport"/>
    <property type="evidence" value="ECO:0007669"/>
    <property type="project" value="UniProtKB-KW"/>
</dbReference>
<dbReference type="AlphaFoldDB" id="A0A922K3I9"/>
<dbReference type="PANTHER" id="PTHR45651">
    <property type="entry name" value="CYCLIC NUCLEOTIDE-GATED ION CHANNEL 15-RELATED-RELATED"/>
    <property type="match status" value="1"/>
</dbReference>
<evidence type="ECO:0000259" key="3">
    <source>
        <dbReference type="PROSITE" id="PS50042"/>
    </source>
</evidence>
<evidence type="ECO:0000313" key="5">
    <source>
        <dbReference type="Proteomes" id="UP000811246"/>
    </source>
</evidence>
<keyword evidence="2" id="KW-0472">Membrane</keyword>
<comment type="caution">
    <text evidence="4">The sequence shown here is derived from an EMBL/GenBank/DDBJ whole genome shotgun (WGS) entry which is preliminary data.</text>
</comment>
<dbReference type="Proteomes" id="UP000811246">
    <property type="component" value="Chromosome 1"/>
</dbReference>
<reference evidence="4" key="1">
    <citation type="submission" date="2021-01" db="EMBL/GenBank/DDBJ databases">
        <authorList>
            <person name="Lovell J.T."/>
            <person name="Bentley N."/>
            <person name="Bhattarai G."/>
            <person name="Jenkins J.W."/>
            <person name="Sreedasyam A."/>
            <person name="Alarcon Y."/>
            <person name="Bock C."/>
            <person name="Boston L."/>
            <person name="Carlson J."/>
            <person name="Cervantes K."/>
            <person name="Clermont K."/>
            <person name="Krom N."/>
            <person name="Kubenka K."/>
            <person name="Mamidi S."/>
            <person name="Mattison C."/>
            <person name="Monteros M."/>
            <person name="Pisani C."/>
            <person name="Plott C."/>
            <person name="Rajasekar S."/>
            <person name="Rhein H.S."/>
            <person name="Rohla C."/>
            <person name="Song M."/>
            <person name="Hilaire R.S."/>
            <person name="Shu S."/>
            <person name="Wells L."/>
            <person name="Wang X."/>
            <person name="Webber J."/>
            <person name="Heerema R.J."/>
            <person name="Klein P."/>
            <person name="Conner P."/>
            <person name="Grauke L."/>
            <person name="Grimwood J."/>
            <person name="Schmutz J."/>
            <person name="Randall J.J."/>
        </authorList>
    </citation>
    <scope>NUCLEOTIDE SEQUENCE</scope>
    <source>
        <tissue evidence="4">Leaf</tissue>
    </source>
</reference>
<keyword evidence="1" id="KW-0406">Ion transport</keyword>
<dbReference type="EMBL" id="CM031825">
    <property type="protein sequence ID" value="KAG6730653.1"/>
    <property type="molecule type" value="Genomic_DNA"/>
</dbReference>
<organism evidence="4 5">
    <name type="scientific">Carya illinoinensis</name>
    <name type="common">Pecan</name>
    <dbReference type="NCBI Taxonomy" id="32201"/>
    <lineage>
        <taxon>Eukaryota</taxon>
        <taxon>Viridiplantae</taxon>
        <taxon>Streptophyta</taxon>
        <taxon>Embryophyta</taxon>
        <taxon>Tracheophyta</taxon>
        <taxon>Spermatophyta</taxon>
        <taxon>Magnoliopsida</taxon>
        <taxon>eudicotyledons</taxon>
        <taxon>Gunneridae</taxon>
        <taxon>Pentapetalae</taxon>
        <taxon>rosids</taxon>
        <taxon>fabids</taxon>
        <taxon>Fagales</taxon>
        <taxon>Juglandaceae</taxon>
        <taxon>Carya</taxon>
    </lineage>
</organism>
<protein>
    <recommendedName>
        <fullName evidence="3">Cyclic nucleotide-binding domain-containing protein</fullName>
    </recommendedName>
</protein>
<dbReference type="EMBL" id="CM031825">
    <property type="protein sequence ID" value="KAG6730656.1"/>
    <property type="molecule type" value="Genomic_DNA"/>
</dbReference>
<dbReference type="CDD" id="cd00038">
    <property type="entry name" value="CAP_ED"/>
    <property type="match status" value="1"/>
</dbReference>
<feature type="transmembrane region" description="Helical" evidence="2">
    <location>
        <begin position="209"/>
        <end position="230"/>
    </location>
</feature>
<keyword evidence="2" id="KW-0812">Transmembrane</keyword>
<keyword evidence="2" id="KW-1133">Transmembrane helix</keyword>
<accession>A0A922K3I9</accession>
<keyword evidence="1" id="KW-0407">Ion channel</keyword>
<dbReference type="PANTHER" id="PTHR45651:SF68">
    <property type="entry name" value="ION TRANSPORT DOMAIN-CONTAINING PROTEIN"/>
    <property type="match status" value="1"/>
</dbReference>
<dbReference type="GO" id="GO:0016020">
    <property type="term" value="C:membrane"/>
    <property type="evidence" value="ECO:0007669"/>
    <property type="project" value="UniProtKB-SubCell"/>
</dbReference>
<evidence type="ECO:0000313" key="4">
    <source>
        <dbReference type="EMBL" id="KAG6730656.1"/>
    </source>
</evidence>
<evidence type="ECO:0000256" key="2">
    <source>
        <dbReference type="SAM" id="Phobius"/>
    </source>
</evidence>
<gene>
    <name evidence="4" type="ORF">I3842_01G091300</name>
</gene>
<dbReference type="PROSITE" id="PS50042">
    <property type="entry name" value="CNMP_BINDING_3"/>
    <property type="match status" value="1"/>
</dbReference>
<sequence>MLGQKQRGTCGQAHSRLTSWQCFQSHSCVLPIIFSKTRASESLNNRKLVLSVVVLFQYLPRALRIYLSWKKVFILRSIMTSLSKSAIAVKAGFNMLLFIVASHILGGFWYFLSVERETACWHLACENHIECDRSSLDCDHGFGNYTFLNDYCPIETTNTTVFDFGMFQGALQSGTVASMDFPRKILYCFWWGLRNLSSFGSNLQTSPHIWENCFAVLTSISGLLLFMYFLGRLQMYMQWEASRQLDEAKKLEEYNKWRQYEMKAKKGKIHEWIDRNPRLKEKEKLIISEVNRMFAENKDIDAENPLRHLPMFTRRKILSHLCLPLLQTVPLLRNESEDALKLISCDFLKQVYYNENSYIVREGEPLDALLFITRGIVWTYTTSPAHRQTGRLKTDDFYGVELLEWVFNSPSLPDPSNLPFSTRTLRCHTKVEAFALTAGNIQHMLYLHWSKFSKFRGTDSYLV</sequence>
<proteinExistence type="predicted"/>
<dbReference type="EMBL" id="CM031825">
    <property type="protein sequence ID" value="KAG6730654.1"/>
    <property type="molecule type" value="Genomic_DNA"/>
</dbReference>